<keyword evidence="2" id="KW-1185">Reference proteome</keyword>
<dbReference type="Proteomes" id="UP001589865">
    <property type="component" value="Unassembled WGS sequence"/>
</dbReference>
<name>A0ABV6JUY0_9PROT</name>
<comment type="caution">
    <text evidence="1">The sequence shown here is derived from an EMBL/GenBank/DDBJ whole genome shotgun (WGS) entry which is preliminary data.</text>
</comment>
<organism evidence="1 2">
    <name type="scientific">Roseomonas elaeocarpi</name>
    <dbReference type="NCBI Taxonomy" id="907779"/>
    <lineage>
        <taxon>Bacteria</taxon>
        <taxon>Pseudomonadati</taxon>
        <taxon>Pseudomonadota</taxon>
        <taxon>Alphaproteobacteria</taxon>
        <taxon>Acetobacterales</taxon>
        <taxon>Roseomonadaceae</taxon>
        <taxon>Roseomonas</taxon>
    </lineage>
</organism>
<sequence>MTGIPTEFRTTQDILEDGVTLILFSEGDQVLAEVIGPGNHEDAVMEMPAAIGFACGRLGAGDGLAILDDEALWQAHWGRLLDEKPALSPGQV</sequence>
<proteinExistence type="predicted"/>
<gene>
    <name evidence="1" type="ORF">ACFFGY_12810</name>
</gene>
<evidence type="ECO:0000313" key="1">
    <source>
        <dbReference type="EMBL" id="MFC0409135.1"/>
    </source>
</evidence>
<evidence type="ECO:0000313" key="2">
    <source>
        <dbReference type="Proteomes" id="UP001589865"/>
    </source>
</evidence>
<reference evidence="1 2" key="1">
    <citation type="submission" date="2024-09" db="EMBL/GenBank/DDBJ databases">
        <authorList>
            <person name="Sun Q."/>
            <person name="Mori K."/>
        </authorList>
    </citation>
    <scope>NUCLEOTIDE SEQUENCE [LARGE SCALE GENOMIC DNA]</scope>
    <source>
        <strain evidence="1 2">TBRC 5777</strain>
    </source>
</reference>
<dbReference type="EMBL" id="JBHLUN010000008">
    <property type="protein sequence ID" value="MFC0409135.1"/>
    <property type="molecule type" value="Genomic_DNA"/>
</dbReference>
<accession>A0ABV6JUY0</accession>
<protein>
    <submittedName>
        <fullName evidence="1">Uncharacterized protein</fullName>
    </submittedName>
</protein>
<dbReference type="RefSeq" id="WP_377044882.1">
    <property type="nucleotide sequence ID" value="NZ_JBHLUN010000008.1"/>
</dbReference>